<keyword evidence="3 5" id="KW-0687">Ribonucleoprotein</keyword>
<keyword evidence="5" id="KW-0699">rRNA-binding</keyword>
<keyword evidence="5" id="KW-0694">RNA-binding</keyword>
<evidence type="ECO:0000256" key="1">
    <source>
        <dbReference type="ARBA" id="ARBA00008889"/>
    </source>
</evidence>
<protein>
    <recommendedName>
        <fullName evidence="4 5">Large ribosomal subunit protein uL10</fullName>
    </recommendedName>
</protein>
<evidence type="ECO:0000256" key="2">
    <source>
        <dbReference type="ARBA" id="ARBA00022980"/>
    </source>
</evidence>
<dbReference type="NCBIfam" id="NF000955">
    <property type="entry name" value="PRK00099.1-1"/>
    <property type="match status" value="1"/>
</dbReference>
<dbReference type="Pfam" id="PF00466">
    <property type="entry name" value="Ribosomal_L10"/>
    <property type="match status" value="1"/>
</dbReference>
<evidence type="ECO:0000256" key="5">
    <source>
        <dbReference type="HAMAP-Rule" id="MF_00362"/>
    </source>
</evidence>
<dbReference type="PANTHER" id="PTHR11560">
    <property type="entry name" value="39S RIBOSOMAL PROTEIN L10, MITOCHONDRIAL"/>
    <property type="match status" value="1"/>
</dbReference>
<accession>A0ABU3P0X4</accession>
<dbReference type="SUPFAM" id="SSF160369">
    <property type="entry name" value="Ribosomal protein L10-like"/>
    <property type="match status" value="1"/>
</dbReference>
<dbReference type="InterPro" id="IPR047865">
    <property type="entry name" value="Ribosomal_uL10_bac_type"/>
</dbReference>
<dbReference type="Gene3D" id="6.10.250.290">
    <property type="match status" value="1"/>
</dbReference>
<dbReference type="EMBL" id="JAUOZS010000001">
    <property type="protein sequence ID" value="MDT8902697.1"/>
    <property type="molecule type" value="Genomic_DNA"/>
</dbReference>
<evidence type="ECO:0000256" key="3">
    <source>
        <dbReference type="ARBA" id="ARBA00023274"/>
    </source>
</evidence>
<dbReference type="InterPro" id="IPR043141">
    <property type="entry name" value="Ribosomal_uL10-like_sf"/>
</dbReference>
<dbReference type="CDD" id="cd05797">
    <property type="entry name" value="Ribosomal_L10"/>
    <property type="match status" value="1"/>
</dbReference>
<dbReference type="Gene3D" id="3.30.70.1730">
    <property type="match status" value="1"/>
</dbReference>
<reference evidence="6 7" key="1">
    <citation type="submission" date="2023-07" db="EMBL/GenBank/DDBJ databases">
        <title>The novel representative of Negativicutes class, Anaeroselena agilis gen. nov. sp. nov.</title>
        <authorList>
            <person name="Prokofeva M.I."/>
            <person name="Elcheninov A.G."/>
            <person name="Klyukina A."/>
            <person name="Kublanov I.V."/>
            <person name="Frolov E.N."/>
            <person name="Podosokorskaya O.A."/>
        </authorList>
    </citation>
    <scope>NUCLEOTIDE SEQUENCE [LARGE SCALE GENOMIC DNA]</scope>
    <source>
        <strain evidence="6 7">4137-cl</strain>
    </source>
</reference>
<comment type="function">
    <text evidence="5">Forms part of the ribosomal stalk, playing a central role in the interaction of the ribosome with GTP-bound translation factors.</text>
</comment>
<organism evidence="6 7">
    <name type="scientific">Anaeroselena agilis</name>
    <dbReference type="NCBI Taxonomy" id="3063788"/>
    <lineage>
        <taxon>Bacteria</taxon>
        <taxon>Bacillati</taxon>
        <taxon>Bacillota</taxon>
        <taxon>Negativicutes</taxon>
        <taxon>Acetonemataceae</taxon>
        <taxon>Anaeroselena</taxon>
    </lineage>
</organism>
<sequence length="182" mass="19586">MEKEKAVLTEKKAVVSELKDKLLATKGAVLTNYRGLTVAMDTKMRRKLREAGVEYRVVKNTMTRFAAKDAGIEGLDPYLEGPTAIALSETDPVAPAKVLSDFIRENKLQALEIKAGLVEGKVIDVGGVKALATLPPREVLIATLLGTMQAPIAGFVRALNGVPSNLVYALEAIRKQKEASAQ</sequence>
<evidence type="ECO:0000256" key="4">
    <source>
        <dbReference type="ARBA" id="ARBA00035202"/>
    </source>
</evidence>
<dbReference type="HAMAP" id="MF_00362">
    <property type="entry name" value="Ribosomal_uL10"/>
    <property type="match status" value="1"/>
</dbReference>
<evidence type="ECO:0000313" key="7">
    <source>
        <dbReference type="Proteomes" id="UP001254848"/>
    </source>
</evidence>
<keyword evidence="7" id="KW-1185">Reference proteome</keyword>
<dbReference type="Proteomes" id="UP001254848">
    <property type="component" value="Unassembled WGS sequence"/>
</dbReference>
<comment type="caution">
    <text evidence="6">The sequence shown here is derived from an EMBL/GenBank/DDBJ whole genome shotgun (WGS) entry which is preliminary data.</text>
</comment>
<gene>
    <name evidence="5 6" type="primary">rplJ</name>
    <name evidence="6" type="ORF">Q4T40_15715</name>
</gene>
<dbReference type="InterPro" id="IPR001790">
    <property type="entry name" value="Ribosomal_uL10"/>
</dbReference>
<dbReference type="InterPro" id="IPR022973">
    <property type="entry name" value="Ribosomal_uL10_bac"/>
</dbReference>
<proteinExistence type="inferred from homology"/>
<comment type="similarity">
    <text evidence="1 5">Belongs to the universal ribosomal protein uL10 family.</text>
</comment>
<comment type="subunit">
    <text evidence="5">Part of the ribosomal stalk of the 50S ribosomal subunit. The N-terminus interacts with L11 and the large rRNA to form the base of the stalk. The C-terminus forms an elongated spine to which L12 dimers bind in a sequential fashion forming a multimeric L10(L12)X complex.</text>
</comment>
<keyword evidence="2 5" id="KW-0689">Ribosomal protein</keyword>
<name>A0ABU3P0X4_9FIRM</name>
<dbReference type="GO" id="GO:0005840">
    <property type="term" value="C:ribosome"/>
    <property type="evidence" value="ECO:0007669"/>
    <property type="project" value="UniProtKB-KW"/>
</dbReference>
<dbReference type="RefSeq" id="WP_413781173.1">
    <property type="nucleotide sequence ID" value="NZ_JAUOZS010000001.1"/>
</dbReference>
<evidence type="ECO:0000313" key="6">
    <source>
        <dbReference type="EMBL" id="MDT8902697.1"/>
    </source>
</evidence>